<evidence type="ECO:0000259" key="2">
    <source>
        <dbReference type="Pfam" id="PF14349"/>
    </source>
</evidence>
<feature type="non-terminal residue" evidence="3">
    <location>
        <position position="522"/>
    </location>
</feature>
<feature type="non-terminal residue" evidence="3">
    <location>
        <position position="1"/>
    </location>
</feature>
<feature type="domain" description="Gliding motility protein SprA N-terminal" evidence="2">
    <location>
        <begin position="43"/>
        <end position="475"/>
    </location>
</feature>
<accession>A0A382FKE1</accession>
<reference evidence="3" key="1">
    <citation type="submission" date="2018-05" db="EMBL/GenBank/DDBJ databases">
        <authorList>
            <person name="Lanie J.A."/>
            <person name="Ng W.-L."/>
            <person name="Kazmierczak K.M."/>
            <person name="Andrzejewski T.M."/>
            <person name="Davidsen T.M."/>
            <person name="Wayne K.J."/>
            <person name="Tettelin H."/>
            <person name="Glass J.I."/>
            <person name="Rusch D."/>
            <person name="Podicherti R."/>
            <person name="Tsui H.-C.T."/>
            <person name="Winkler M.E."/>
        </authorList>
    </citation>
    <scope>NUCLEOTIDE SEQUENCE</scope>
</reference>
<proteinExistence type="predicted"/>
<organism evidence="3">
    <name type="scientific">marine metagenome</name>
    <dbReference type="NCBI Taxonomy" id="408172"/>
    <lineage>
        <taxon>unclassified sequences</taxon>
        <taxon>metagenomes</taxon>
        <taxon>ecological metagenomes</taxon>
    </lineage>
</organism>
<gene>
    <name evidence="3" type="ORF">METZ01_LOCUS216334</name>
</gene>
<name>A0A382FKE1_9ZZZZ</name>
<dbReference type="Pfam" id="PF14349">
    <property type="entry name" value="SprA_N"/>
    <property type="match status" value="1"/>
</dbReference>
<dbReference type="EMBL" id="UINC01050478">
    <property type="protein sequence ID" value="SVB63480.1"/>
    <property type="molecule type" value="Genomic_DNA"/>
</dbReference>
<dbReference type="AlphaFoldDB" id="A0A382FKE1"/>
<sequence>GIDTAGLSNDQKRQQFRALPEFDGRDPADPEEDNWDYDASRNREDYRRINGTQGNRLSQGGQRPDTEDLNNDGNLNIRNDFYHHVIDLARDPHVPGTRSVAGWRLFRVELYDDETERIGAPDSSRIEFARLVLVTDEAFGDTSTVEIAQMEIIGNEWQEDGIVRLQDDASVVSDTEVFNVTVIGTDENLSYKPPPGVKVNRLAGSRVREREQALVLDVSDLDAGHQAAATKVLTRNADYTSYTRLKMFVHGDSNAIYIPEPDSSDLELFLRFGADSLNYYEYSTRVFIGWDRRNEINMDLLEMAQLKAKLQRGRVDSTGMRLTQIDTVIIDPRVRNGAPAVYRVRGNPSMQQVRQLTLGLRNHSDMQSMTVLVYADELRLDEARNDAGVAAYARFKTKLADFMDVDATVNWQQEDFRTLSNTQRRSADLSTSVSTTTNLHKVLPGSWRFSVPVKFSYSQDRSLPRFGPNSDVELRADEKDSLSTENSKRFVEISVSKQGGKNWLMRWTVDEMNMRMSQTQNR</sequence>
<dbReference type="NCBIfam" id="TIGR04189">
    <property type="entry name" value="surface_SprA"/>
    <property type="match status" value="1"/>
</dbReference>
<dbReference type="InterPro" id="IPR026377">
    <property type="entry name" value="Cell_surface_SprA"/>
</dbReference>
<feature type="compositionally biased region" description="Polar residues" evidence="1">
    <location>
        <begin position="50"/>
        <end position="61"/>
    </location>
</feature>
<protein>
    <recommendedName>
        <fullName evidence="2">Gliding motility protein SprA N-terminal domain-containing protein</fullName>
    </recommendedName>
</protein>
<evidence type="ECO:0000256" key="1">
    <source>
        <dbReference type="SAM" id="MobiDB-lite"/>
    </source>
</evidence>
<feature type="region of interest" description="Disordered" evidence="1">
    <location>
        <begin position="1"/>
        <end position="72"/>
    </location>
</feature>
<feature type="compositionally biased region" description="Basic and acidic residues" evidence="1">
    <location>
        <begin position="38"/>
        <end position="48"/>
    </location>
</feature>
<evidence type="ECO:0000313" key="3">
    <source>
        <dbReference type="EMBL" id="SVB63480.1"/>
    </source>
</evidence>
<dbReference type="InterPro" id="IPR025684">
    <property type="entry name" value="SprA_N_dom"/>
</dbReference>